<accession>A0AAV7LFW8</accession>
<comment type="caution">
    <text evidence="2">The sequence shown here is derived from an EMBL/GenBank/DDBJ whole genome shotgun (WGS) entry which is preliminary data.</text>
</comment>
<sequence length="207" mass="21218">MLPGSAFSAVGGGGPRNSCTAGFSPGGVFRARCRGLRAAETGCHPAPDISFYRRPPCRRGGSATMPPRCGPRAPSALPAVTRKAAAGAAALVLGRAPSTLPTVVREAAAAVGVTARGGRTTMPPRCWSSGSLCAARRDKRSGSGSGRRGVGPRAGSLYTARRGKRSGSGRGSGNRSHSAWFPLGVACRSHPYADTMLLQAQDFVLEK</sequence>
<organism evidence="2 3">
    <name type="scientific">Pleurodeles waltl</name>
    <name type="common">Iberian ribbed newt</name>
    <dbReference type="NCBI Taxonomy" id="8319"/>
    <lineage>
        <taxon>Eukaryota</taxon>
        <taxon>Metazoa</taxon>
        <taxon>Chordata</taxon>
        <taxon>Craniata</taxon>
        <taxon>Vertebrata</taxon>
        <taxon>Euteleostomi</taxon>
        <taxon>Amphibia</taxon>
        <taxon>Batrachia</taxon>
        <taxon>Caudata</taxon>
        <taxon>Salamandroidea</taxon>
        <taxon>Salamandridae</taxon>
        <taxon>Pleurodelinae</taxon>
        <taxon>Pleurodeles</taxon>
    </lineage>
</organism>
<name>A0AAV7LFW8_PLEWA</name>
<evidence type="ECO:0000313" key="2">
    <source>
        <dbReference type="EMBL" id="KAJ1089365.1"/>
    </source>
</evidence>
<evidence type="ECO:0000256" key="1">
    <source>
        <dbReference type="SAM" id="MobiDB-lite"/>
    </source>
</evidence>
<evidence type="ECO:0000313" key="3">
    <source>
        <dbReference type="Proteomes" id="UP001066276"/>
    </source>
</evidence>
<dbReference type="Proteomes" id="UP001066276">
    <property type="component" value="Chromosome 11"/>
</dbReference>
<dbReference type="EMBL" id="JANPWB010000015">
    <property type="protein sequence ID" value="KAJ1089365.1"/>
    <property type="molecule type" value="Genomic_DNA"/>
</dbReference>
<protein>
    <submittedName>
        <fullName evidence="2">Uncharacterized protein</fullName>
    </submittedName>
</protein>
<gene>
    <name evidence="2" type="ORF">NDU88_002516</name>
</gene>
<dbReference type="AlphaFoldDB" id="A0AAV7LFW8"/>
<keyword evidence="3" id="KW-1185">Reference proteome</keyword>
<reference evidence="2" key="1">
    <citation type="journal article" date="2022" name="bioRxiv">
        <title>Sequencing and chromosome-scale assembly of the giantPleurodeles waltlgenome.</title>
        <authorList>
            <person name="Brown T."/>
            <person name="Elewa A."/>
            <person name="Iarovenko S."/>
            <person name="Subramanian E."/>
            <person name="Araus A.J."/>
            <person name="Petzold A."/>
            <person name="Susuki M."/>
            <person name="Suzuki K.-i.T."/>
            <person name="Hayashi T."/>
            <person name="Toyoda A."/>
            <person name="Oliveira C."/>
            <person name="Osipova E."/>
            <person name="Leigh N.D."/>
            <person name="Simon A."/>
            <person name="Yun M.H."/>
        </authorList>
    </citation>
    <scope>NUCLEOTIDE SEQUENCE</scope>
    <source>
        <strain evidence="2">20211129_DDA</strain>
        <tissue evidence="2">Liver</tissue>
    </source>
</reference>
<proteinExistence type="predicted"/>
<feature type="region of interest" description="Disordered" evidence="1">
    <location>
        <begin position="136"/>
        <end position="175"/>
    </location>
</feature>